<feature type="compositionally biased region" description="Basic and acidic residues" evidence="1">
    <location>
        <begin position="436"/>
        <end position="445"/>
    </location>
</feature>
<dbReference type="EMBL" id="KE504165">
    <property type="protein sequence ID" value="EPS98452.1"/>
    <property type="molecule type" value="Genomic_DNA"/>
</dbReference>
<evidence type="ECO:0000256" key="1">
    <source>
        <dbReference type="SAM" id="MobiDB-lite"/>
    </source>
</evidence>
<sequence length="445" mass="50416">MERCGKPKLPHSVLQDFYEGTQRHRLAELAEQVYTVSQSDLVRREHQHTYLPPAKGALHWFLRYLINMQRNAHLPRILAWQLVNENIPITQQYRGSVIAQLAQQGLATQARTLWERYAVGKERDVVVGNTSAMLRLVSLFVSLSRRSDYTTEAGEREQHAGFAGQRAGATKNTPGEFLAFAERVFNAFRRSRAPLAGAHHWELNALARASFMLGRLEDGIAAFKLMFRMRYVPDLQDINVAIGVLAEHNPTAAADIIEHMVKMGIEPDAVSFGSIIHHAVIHGDIPLTTALIRRARELGITELSYKTVGTLLRAAATAPDEDGRLSPRTQLLNMTELVDSLLLARRVPSPNMGRDCVRVALRADDPSAAFRFWQLLMKDKTEWGDVGQTTTRQMIARCVRTHYNEGRLDEREARTMLHELRARFYPTRDTGASPPSRRERRELDD</sequence>
<dbReference type="InParanoid" id="S8E0Y8"/>
<dbReference type="STRING" id="743788.S8E0Y8"/>
<reference evidence="2 3" key="1">
    <citation type="journal article" date="2012" name="Science">
        <title>The Paleozoic origin of enzymatic lignin decomposition reconstructed from 31 fungal genomes.</title>
        <authorList>
            <person name="Floudas D."/>
            <person name="Binder M."/>
            <person name="Riley R."/>
            <person name="Barry K."/>
            <person name="Blanchette R.A."/>
            <person name="Henrissat B."/>
            <person name="Martinez A.T."/>
            <person name="Otillar R."/>
            <person name="Spatafora J.W."/>
            <person name="Yadav J.S."/>
            <person name="Aerts A."/>
            <person name="Benoit I."/>
            <person name="Boyd A."/>
            <person name="Carlson A."/>
            <person name="Copeland A."/>
            <person name="Coutinho P.M."/>
            <person name="de Vries R.P."/>
            <person name="Ferreira P."/>
            <person name="Findley K."/>
            <person name="Foster B."/>
            <person name="Gaskell J."/>
            <person name="Glotzer D."/>
            <person name="Gorecki P."/>
            <person name="Heitman J."/>
            <person name="Hesse C."/>
            <person name="Hori C."/>
            <person name="Igarashi K."/>
            <person name="Jurgens J.A."/>
            <person name="Kallen N."/>
            <person name="Kersten P."/>
            <person name="Kohler A."/>
            <person name="Kuees U."/>
            <person name="Kumar T.K.A."/>
            <person name="Kuo A."/>
            <person name="LaButti K."/>
            <person name="Larrondo L.F."/>
            <person name="Lindquist E."/>
            <person name="Ling A."/>
            <person name="Lombard V."/>
            <person name="Lucas S."/>
            <person name="Lundell T."/>
            <person name="Martin R."/>
            <person name="McLaughlin D.J."/>
            <person name="Morgenstern I."/>
            <person name="Morin E."/>
            <person name="Murat C."/>
            <person name="Nagy L.G."/>
            <person name="Nolan M."/>
            <person name="Ohm R.A."/>
            <person name="Patyshakuliyeva A."/>
            <person name="Rokas A."/>
            <person name="Ruiz-Duenas F.J."/>
            <person name="Sabat G."/>
            <person name="Salamov A."/>
            <person name="Samejima M."/>
            <person name="Schmutz J."/>
            <person name="Slot J.C."/>
            <person name="St John F."/>
            <person name="Stenlid J."/>
            <person name="Sun H."/>
            <person name="Sun S."/>
            <person name="Syed K."/>
            <person name="Tsang A."/>
            <person name="Wiebenga A."/>
            <person name="Young D."/>
            <person name="Pisabarro A."/>
            <person name="Eastwood D.C."/>
            <person name="Martin F."/>
            <person name="Cullen D."/>
            <person name="Grigoriev I.V."/>
            <person name="Hibbett D.S."/>
        </authorList>
    </citation>
    <scope>NUCLEOTIDE SEQUENCE</scope>
    <source>
        <strain evidence="3">FP-58527</strain>
    </source>
</reference>
<keyword evidence="3" id="KW-1185">Reference proteome</keyword>
<dbReference type="Gene3D" id="1.25.40.10">
    <property type="entry name" value="Tetratricopeptide repeat domain"/>
    <property type="match status" value="1"/>
</dbReference>
<dbReference type="AlphaFoldDB" id="S8E0Y8"/>
<feature type="region of interest" description="Disordered" evidence="1">
    <location>
        <begin position="425"/>
        <end position="445"/>
    </location>
</feature>
<accession>S8E0Y8</accession>
<dbReference type="Proteomes" id="UP000015241">
    <property type="component" value="Unassembled WGS sequence"/>
</dbReference>
<evidence type="ECO:0000313" key="3">
    <source>
        <dbReference type="Proteomes" id="UP000015241"/>
    </source>
</evidence>
<dbReference type="eggNOG" id="ENOG502SSBG">
    <property type="taxonomic scope" value="Eukaryota"/>
</dbReference>
<organism evidence="2 3">
    <name type="scientific">Fomitopsis schrenkii</name>
    <name type="common">Brown rot fungus</name>
    <dbReference type="NCBI Taxonomy" id="2126942"/>
    <lineage>
        <taxon>Eukaryota</taxon>
        <taxon>Fungi</taxon>
        <taxon>Dikarya</taxon>
        <taxon>Basidiomycota</taxon>
        <taxon>Agaricomycotina</taxon>
        <taxon>Agaricomycetes</taxon>
        <taxon>Polyporales</taxon>
        <taxon>Fomitopsis</taxon>
    </lineage>
</organism>
<evidence type="ECO:0008006" key="4">
    <source>
        <dbReference type="Google" id="ProtNLM"/>
    </source>
</evidence>
<dbReference type="InterPro" id="IPR011990">
    <property type="entry name" value="TPR-like_helical_dom_sf"/>
</dbReference>
<dbReference type="HOGENOM" id="CLU_014400_1_0_1"/>
<dbReference type="OrthoDB" id="185373at2759"/>
<gene>
    <name evidence="2" type="ORF">FOMPIDRAFT_1126436</name>
</gene>
<protein>
    <recommendedName>
        <fullName evidence="4">Pentacotripeptide-repeat region of PRORP domain-containing protein</fullName>
    </recommendedName>
</protein>
<name>S8E0Y8_FOMSC</name>
<evidence type="ECO:0000313" key="2">
    <source>
        <dbReference type="EMBL" id="EPS98452.1"/>
    </source>
</evidence>
<proteinExistence type="predicted"/>